<dbReference type="SMART" id="SM00490">
    <property type="entry name" value="HELICc"/>
    <property type="match status" value="1"/>
</dbReference>
<dbReference type="Gene3D" id="3.40.50.1010">
    <property type="entry name" value="5'-nuclease"/>
    <property type="match status" value="1"/>
</dbReference>
<dbReference type="PROSITE" id="PS51192">
    <property type="entry name" value="HELICASE_ATP_BIND_1"/>
    <property type="match status" value="1"/>
</dbReference>
<comment type="caution">
    <text evidence="8">The sequence shown here is derived from an EMBL/GenBank/DDBJ whole genome shotgun (WGS) entry which is preliminary data.</text>
</comment>
<evidence type="ECO:0000259" key="7">
    <source>
        <dbReference type="PROSITE" id="PS51194"/>
    </source>
</evidence>
<dbReference type="GO" id="GO:0004386">
    <property type="term" value="F:helicase activity"/>
    <property type="evidence" value="ECO:0007669"/>
    <property type="project" value="UniProtKB-KW"/>
</dbReference>
<evidence type="ECO:0000313" key="9">
    <source>
        <dbReference type="EMBL" id="CAL4801541.1"/>
    </source>
</evidence>
<evidence type="ECO:0000256" key="3">
    <source>
        <dbReference type="ARBA" id="ARBA00022806"/>
    </source>
</evidence>
<evidence type="ECO:0000313" key="10">
    <source>
        <dbReference type="Proteomes" id="UP001152797"/>
    </source>
</evidence>
<organism evidence="8">
    <name type="scientific">Cladocopium goreaui</name>
    <dbReference type="NCBI Taxonomy" id="2562237"/>
    <lineage>
        <taxon>Eukaryota</taxon>
        <taxon>Sar</taxon>
        <taxon>Alveolata</taxon>
        <taxon>Dinophyceae</taxon>
        <taxon>Suessiales</taxon>
        <taxon>Symbiodiniaceae</taxon>
        <taxon>Cladocopium</taxon>
    </lineage>
</organism>
<dbReference type="Gene3D" id="3.40.50.300">
    <property type="entry name" value="P-loop containing nucleotide triphosphate hydrolases"/>
    <property type="match status" value="2"/>
</dbReference>
<dbReference type="EMBL" id="CAMXCT010006235">
    <property type="protein sequence ID" value="CAI4014229.1"/>
    <property type="molecule type" value="Genomic_DNA"/>
</dbReference>
<evidence type="ECO:0000256" key="1">
    <source>
        <dbReference type="ARBA" id="ARBA00022741"/>
    </source>
</evidence>
<dbReference type="InterPro" id="IPR011545">
    <property type="entry name" value="DEAD/DEAH_box_helicase_dom"/>
</dbReference>
<evidence type="ECO:0000259" key="6">
    <source>
        <dbReference type="PROSITE" id="PS51192"/>
    </source>
</evidence>
<evidence type="ECO:0000256" key="5">
    <source>
        <dbReference type="SAM" id="MobiDB-lite"/>
    </source>
</evidence>
<dbReference type="EMBL" id="CAMXCT030006235">
    <property type="protein sequence ID" value="CAL4801541.1"/>
    <property type="molecule type" value="Genomic_DNA"/>
</dbReference>
<feature type="region of interest" description="Disordered" evidence="5">
    <location>
        <begin position="636"/>
        <end position="658"/>
    </location>
</feature>
<dbReference type="CDD" id="cd18791">
    <property type="entry name" value="SF2_C_RHA"/>
    <property type="match status" value="1"/>
</dbReference>
<dbReference type="SUPFAM" id="SSF88723">
    <property type="entry name" value="PIN domain-like"/>
    <property type="match status" value="1"/>
</dbReference>
<dbReference type="InterPro" id="IPR001650">
    <property type="entry name" value="Helicase_C-like"/>
</dbReference>
<dbReference type="Pfam" id="PF00270">
    <property type="entry name" value="DEAD"/>
    <property type="match status" value="1"/>
</dbReference>
<sequence>MGVRDLLKVLKKVKPEERALEEPPANPSQEDVLMVDFQAFCFWLLASFEDEISSWGFAKVSSLAASFVHRFQRCGVLCKFVDDGARGSAGAAEMESKLEEWKSRAEQKLGTVRDLKLYLHGSATKPVGPPQRGALFEAAVRQGLQGLQGRDAAPAAVVTAFGEADPVLAAELMKPRTIGILGNDTDFVLMKHGRFIHLDELKREAIFTSGHSKLVLPIWSRQRLAEVLKVREEVLPMAAALCGNDLSRVLMEKCRKGHLPGPDGEQLTDQFVQLAQLLQKGLDEGCSPEEKALELLAPALLSSEDYNYAIKVLTDVQRFYAPRVESKMEIKDITITTVYSEVQSGKIPKWCWPLAAHGLYYASRVLEDPGLASASALLLKLKEGAFSVLARRMPPQGKVHRVKLRLLGAVSETDLFRDTEKLIEQEVDLLTTRKWVPRIRKSWILELVEGPMAASRGWDEERALSVRELHLLALRFTRRWATKLKVTRVELDAMTSMAWLLLSSDALSSAQHAPAVTPSFRCVSLGAWYQEVLVAIWDLAKLMHVAPHCEIYHLFDGRVFLRCLEFFDAASSSPAPAAAKRWEPKNKKPRNWINGENNGQGDCERLRGGLETMRRSEGYRNWCSEVNMGLETLPLHRTTSTSPEGTTPSTSPTEGKGLPIEEHKEKLEAALMTNRVVCVHGETGSGKSTQVPQYILSLFPDAQIAVTQPRRMAAVNLAKRVAKERCEDLGISVGYRIGGDSVIGRRLNFQTTGWLLRALVSNTNRLGSLTHVVFDEIHERSADADFLSLVTRLLLHRFPNVKLVIMSATLQADLFRVYFHELKDGTEVPLVAVGGKCFEVQKVFLDNIKDYCKEGLSPQSSALVTRLLQKFKDQGMGQKKAQALTDHATQCAPLILDLLACLATSGCTILVFLPGLQEITNLFDECQQLLQAQDGTASSEDEMGAPRTFKMKFKVFAMHSQIPMEDQQHVFQAPELGVCHFVLASNVAESSLTLPNVCAVIDLGMNKQQVYDHRMKMTYLALKWTSKASAHQRSGRAGRTMAGVVLRLYPEEFFHALPEFDRPETAVLPLPRLYLQAKQLAQDLAAAERDGEAPSTACSVLTGLVDPPDLSIIEASRRELAQNWALEAPLEEAEMTSIGRICLSLPFDLSLSRLVWLSIHWGCVVDGVILACSLAVSDPFSTPTLFAFPNIVELGQRLRKSNRSRRHFDQGMASQPLALWQLFQEFWRSFDHNSTKDGRKLWLKHAHGMAAEHAIIPRRMTEFVVQVDEVAQRVVPLLKEGSDGHKKLCNLLSGLGRRVDSSKTLGTEFTDDPSYHGFTPWSQEEELALGELAQQSKAQRAKEVKKVKDPLAQATFETEVDVLRALLAASFSEKLLTTQRKAQEAKRCAKAFRQMAENSDPQRSILVKLPLENLKDLPGGPERLVQLMLDTGRGVRQVGVVGEDEIVVELQGSPASIYRPSPSDAVHQLPSRASAETSIFGSPKGSLLMPNDLDPELHVLNQLTRRKSGVCQIDVNNVGRQRGPAEQKMVQLPVTRPSHPCQLTWEVHASAEDDQKGRNSTVRRGIPDAHSLIGFICHVPKVEAKKDQTRESSSKEFALELEKAILELDQPWYGCCCHLTYTQSNICFLSGLTVLHPKHLKFLLLTADPQQTNLALRLNDALGLQAVRIHRKEIPMEVSAEEMKVVDEFREKLRDSLKDGSSFCESPVIDKLRKFCLSGQEEQAPENVKTNGKTGPTQKQGPNKLRAGGVWIQPSTGPVEPLIPERKDRDVEVLQSTLRILLQDQRKTQSKVIWKKLRRELLWCGKTEDAMEATLKKHADLFQREGLQWKLVP</sequence>
<feature type="compositionally biased region" description="Low complexity" evidence="5">
    <location>
        <begin position="638"/>
        <end position="655"/>
    </location>
</feature>
<name>A0A9P1DPS3_9DINO</name>
<reference evidence="8" key="1">
    <citation type="submission" date="2022-10" db="EMBL/GenBank/DDBJ databases">
        <authorList>
            <person name="Chen Y."/>
            <person name="Dougan E. K."/>
            <person name="Chan C."/>
            <person name="Rhodes N."/>
            <person name="Thang M."/>
        </authorList>
    </citation>
    <scope>NUCLEOTIDE SEQUENCE</scope>
</reference>
<keyword evidence="1" id="KW-0547">Nucleotide-binding</keyword>
<protein>
    <submittedName>
        <fullName evidence="9">ATP-dependent RNA helicase spindle-E</fullName>
    </submittedName>
</protein>
<feature type="domain" description="Helicase C-terminal" evidence="7">
    <location>
        <begin position="894"/>
        <end position="1081"/>
    </location>
</feature>
<reference evidence="9 10" key="2">
    <citation type="submission" date="2024-05" db="EMBL/GenBank/DDBJ databases">
        <authorList>
            <person name="Chen Y."/>
            <person name="Shah S."/>
            <person name="Dougan E. K."/>
            <person name="Thang M."/>
            <person name="Chan C."/>
        </authorList>
    </citation>
    <scope>NUCLEOTIDE SEQUENCE [LARGE SCALE GENOMIC DNA]</scope>
</reference>
<keyword evidence="2" id="KW-0378">Hydrolase</keyword>
<dbReference type="SUPFAM" id="SSF52540">
    <property type="entry name" value="P-loop containing nucleoside triphosphate hydrolases"/>
    <property type="match status" value="1"/>
</dbReference>
<keyword evidence="4" id="KW-0067">ATP-binding</keyword>
<dbReference type="InterPro" id="IPR014001">
    <property type="entry name" value="Helicase_ATP-bd"/>
</dbReference>
<dbReference type="OrthoDB" id="66977at2759"/>
<evidence type="ECO:0000313" key="8">
    <source>
        <dbReference type="EMBL" id="CAI4014229.1"/>
    </source>
</evidence>
<dbReference type="Pfam" id="PF00271">
    <property type="entry name" value="Helicase_C"/>
    <property type="match status" value="1"/>
</dbReference>
<feature type="domain" description="Helicase ATP-binding" evidence="6">
    <location>
        <begin position="668"/>
        <end position="828"/>
    </location>
</feature>
<dbReference type="SMART" id="SM00487">
    <property type="entry name" value="DEXDc"/>
    <property type="match status" value="1"/>
</dbReference>
<feature type="compositionally biased region" description="Polar residues" evidence="5">
    <location>
        <begin position="1728"/>
        <end position="1741"/>
    </location>
</feature>
<evidence type="ECO:0000256" key="2">
    <source>
        <dbReference type="ARBA" id="ARBA00022801"/>
    </source>
</evidence>
<dbReference type="GO" id="GO:0016787">
    <property type="term" value="F:hydrolase activity"/>
    <property type="evidence" value="ECO:0007669"/>
    <property type="project" value="UniProtKB-KW"/>
</dbReference>
<dbReference type="CDD" id="cd17917">
    <property type="entry name" value="DEXHc_RHA-like"/>
    <property type="match status" value="1"/>
</dbReference>
<keyword evidence="10" id="KW-1185">Reference proteome</keyword>
<dbReference type="PROSITE" id="PS51194">
    <property type="entry name" value="HELICASE_CTER"/>
    <property type="match status" value="1"/>
</dbReference>
<dbReference type="Proteomes" id="UP001152797">
    <property type="component" value="Unassembled WGS sequence"/>
</dbReference>
<dbReference type="PANTHER" id="PTHR18934:SF99">
    <property type="entry name" value="ATP-DEPENDENT RNA HELICASE DHX37-RELATED"/>
    <property type="match status" value="1"/>
</dbReference>
<feature type="region of interest" description="Disordered" evidence="5">
    <location>
        <begin position="578"/>
        <end position="597"/>
    </location>
</feature>
<evidence type="ECO:0000256" key="4">
    <source>
        <dbReference type="ARBA" id="ARBA00022840"/>
    </source>
</evidence>
<dbReference type="InterPro" id="IPR029060">
    <property type="entry name" value="PIN-like_dom_sf"/>
</dbReference>
<dbReference type="GO" id="GO:0003723">
    <property type="term" value="F:RNA binding"/>
    <property type="evidence" value="ECO:0007669"/>
    <property type="project" value="TreeGrafter"/>
</dbReference>
<dbReference type="EMBL" id="CAMXCT020006235">
    <property type="protein sequence ID" value="CAL1167604.1"/>
    <property type="molecule type" value="Genomic_DNA"/>
</dbReference>
<dbReference type="GO" id="GO:0005524">
    <property type="term" value="F:ATP binding"/>
    <property type="evidence" value="ECO:0007669"/>
    <property type="project" value="UniProtKB-KW"/>
</dbReference>
<keyword evidence="3 9" id="KW-0347">Helicase</keyword>
<dbReference type="InterPro" id="IPR027417">
    <property type="entry name" value="P-loop_NTPase"/>
</dbReference>
<accession>A0A9P1DPS3</accession>
<proteinExistence type="predicted"/>
<feature type="region of interest" description="Disordered" evidence="5">
    <location>
        <begin position="1723"/>
        <end position="1751"/>
    </location>
</feature>
<dbReference type="Gene3D" id="1.20.120.1080">
    <property type="match status" value="1"/>
</dbReference>
<dbReference type="PANTHER" id="PTHR18934">
    <property type="entry name" value="ATP-DEPENDENT RNA HELICASE"/>
    <property type="match status" value="1"/>
</dbReference>
<gene>
    <name evidence="8" type="ORF">C1SCF055_LOCUS39144</name>
</gene>